<sequence>MDSDSDIETHIVEDIVESNGLTGPKLILNSERILYRAEEIRYKPFNGIKEIPFIETLAITAPINKCNLDIDYKDSLAREISFYNTALNNVKEACNKLSDLAIKWNRPNDMLAEMLKSDAQMRSIKADLLKQEEKIKAVQNRKKRTIEKKFTKKIQVEKKKLRAQEKKNNIKEIERWKANRDKSIPVEESFDKFFTNKKVVKSSKNKQGRDKSEISKKIGTNSKLKKLRRNKSSKR</sequence>
<evidence type="ECO:0000256" key="6">
    <source>
        <dbReference type="SAM" id="Coils"/>
    </source>
</evidence>
<dbReference type="GO" id="GO:0034399">
    <property type="term" value="C:nuclear periphery"/>
    <property type="evidence" value="ECO:0007669"/>
    <property type="project" value="TreeGrafter"/>
</dbReference>
<evidence type="ECO:0000256" key="7">
    <source>
        <dbReference type="SAM" id="MobiDB-lite"/>
    </source>
</evidence>
<evidence type="ECO:0000256" key="5">
    <source>
        <dbReference type="ARBA" id="ARBA00023242"/>
    </source>
</evidence>
<evidence type="ECO:0000313" key="9">
    <source>
        <dbReference type="Proteomes" id="UP000186804"/>
    </source>
</evidence>
<dbReference type="Pfam" id="PF05890">
    <property type="entry name" value="Ebp2"/>
    <property type="match status" value="1"/>
</dbReference>
<feature type="region of interest" description="Disordered" evidence="7">
    <location>
        <begin position="199"/>
        <end position="235"/>
    </location>
</feature>
<dbReference type="EMBL" id="LRBS01000031">
    <property type="protein sequence ID" value="OII77624.1"/>
    <property type="molecule type" value="Genomic_DNA"/>
</dbReference>
<name>A0A1J4MTW7_9CRYT</name>
<comment type="caution">
    <text evidence="8">The sequence shown here is derived from an EMBL/GenBank/DDBJ whole genome shotgun (WGS) entry which is preliminary data.</text>
</comment>
<dbReference type="PANTHER" id="PTHR13028:SF0">
    <property type="entry name" value="RRNA-PROCESSING PROTEIN EBP2-RELATED"/>
    <property type="match status" value="1"/>
</dbReference>
<evidence type="ECO:0008006" key="10">
    <source>
        <dbReference type="Google" id="ProtNLM"/>
    </source>
</evidence>
<accession>A0A1J4MTW7</accession>
<gene>
    <name evidence="8" type="ORF">cand_014400</name>
</gene>
<dbReference type="PANTHER" id="PTHR13028">
    <property type="entry name" value="RRNA PROCESSING PROTEIN EBNA1-BINDING PROTEIN-RELATED"/>
    <property type="match status" value="1"/>
</dbReference>
<evidence type="ECO:0000256" key="3">
    <source>
        <dbReference type="ARBA" id="ARBA00022517"/>
    </source>
</evidence>
<comment type="subcellular location">
    <subcellularLocation>
        <location evidence="1">Nucleus</location>
        <location evidence="1">Nucleolus</location>
    </subcellularLocation>
</comment>
<proteinExistence type="inferred from homology"/>
<organism evidence="8 9">
    <name type="scientific">Cryptosporidium andersoni</name>
    <dbReference type="NCBI Taxonomy" id="117008"/>
    <lineage>
        <taxon>Eukaryota</taxon>
        <taxon>Sar</taxon>
        <taxon>Alveolata</taxon>
        <taxon>Apicomplexa</taxon>
        <taxon>Conoidasida</taxon>
        <taxon>Coccidia</taxon>
        <taxon>Eucoccidiorida</taxon>
        <taxon>Eimeriorina</taxon>
        <taxon>Cryptosporidiidae</taxon>
        <taxon>Cryptosporidium</taxon>
    </lineage>
</organism>
<keyword evidence="4 6" id="KW-0175">Coiled coil</keyword>
<protein>
    <recommendedName>
        <fullName evidence="10">rRNA-processing protein EBP2</fullName>
    </recommendedName>
</protein>
<feature type="coiled-coil region" evidence="6">
    <location>
        <begin position="121"/>
        <end position="148"/>
    </location>
</feature>
<dbReference type="GO" id="GO:0042273">
    <property type="term" value="P:ribosomal large subunit biogenesis"/>
    <property type="evidence" value="ECO:0007669"/>
    <property type="project" value="TreeGrafter"/>
</dbReference>
<dbReference type="GO" id="GO:0030687">
    <property type="term" value="C:preribosome, large subunit precursor"/>
    <property type="evidence" value="ECO:0007669"/>
    <property type="project" value="TreeGrafter"/>
</dbReference>
<dbReference type="RefSeq" id="XP_067069470.1">
    <property type="nucleotide sequence ID" value="XM_067211675.1"/>
</dbReference>
<keyword evidence="5" id="KW-0539">Nucleus</keyword>
<dbReference type="GO" id="GO:0005730">
    <property type="term" value="C:nucleolus"/>
    <property type="evidence" value="ECO:0007669"/>
    <property type="project" value="UniProtKB-SubCell"/>
</dbReference>
<feature type="compositionally biased region" description="Basic and acidic residues" evidence="7">
    <location>
        <begin position="207"/>
        <end position="216"/>
    </location>
</feature>
<keyword evidence="9" id="KW-1185">Reference proteome</keyword>
<comment type="similarity">
    <text evidence="2">Belongs to the EBP2 family.</text>
</comment>
<evidence type="ECO:0000313" key="8">
    <source>
        <dbReference type="EMBL" id="OII77624.1"/>
    </source>
</evidence>
<dbReference type="GO" id="GO:0006364">
    <property type="term" value="P:rRNA processing"/>
    <property type="evidence" value="ECO:0007669"/>
    <property type="project" value="TreeGrafter"/>
</dbReference>
<evidence type="ECO:0000256" key="2">
    <source>
        <dbReference type="ARBA" id="ARBA00007336"/>
    </source>
</evidence>
<dbReference type="GeneID" id="92365625"/>
<keyword evidence="3" id="KW-0690">Ribosome biogenesis</keyword>
<evidence type="ECO:0000256" key="4">
    <source>
        <dbReference type="ARBA" id="ARBA00023054"/>
    </source>
</evidence>
<dbReference type="AlphaFoldDB" id="A0A1J4MTW7"/>
<reference evidence="8 9" key="1">
    <citation type="submission" date="2016-10" db="EMBL/GenBank/DDBJ databases">
        <title>Reductive evolution of mitochondrial metabolism and differential evolution of invasion-related proteins in Cryptosporidium.</title>
        <authorList>
            <person name="Liu S."/>
            <person name="Roellig D.M."/>
            <person name="Guo Y."/>
            <person name="Li N."/>
            <person name="Frace M.A."/>
            <person name="Tang K."/>
            <person name="Zhang L."/>
            <person name="Feng Y."/>
            <person name="Xiao L."/>
        </authorList>
    </citation>
    <scope>NUCLEOTIDE SEQUENCE [LARGE SCALE GENOMIC DNA]</scope>
    <source>
        <strain evidence="8">30847</strain>
    </source>
</reference>
<dbReference type="VEuPathDB" id="CryptoDB:cand_014400"/>
<dbReference type="Proteomes" id="UP000186804">
    <property type="component" value="Unassembled WGS sequence"/>
</dbReference>
<dbReference type="InterPro" id="IPR008610">
    <property type="entry name" value="Ebp2"/>
</dbReference>
<feature type="compositionally biased region" description="Basic residues" evidence="7">
    <location>
        <begin position="223"/>
        <end position="235"/>
    </location>
</feature>
<dbReference type="OrthoDB" id="443772at2759"/>
<evidence type="ECO:0000256" key="1">
    <source>
        <dbReference type="ARBA" id="ARBA00004604"/>
    </source>
</evidence>